<dbReference type="Proteomes" id="UP000535589">
    <property type="component" value="Unassembled WGS sequence"/>
</dbReference>
<keyword evidence="2 5" id="KW-0732">Signal</keyword>
<keyword evidence="8" id="KW-1185">Reference proteome</keyword>
<keyword evidence="3 5" id="KW-0574">Periplasm</keyword>
<dbReference type="HAMAP" id="MF_01000">
    <property type="entry name" value="BtuF"/>
    <property type="match status" value="1"/>
</dbReference>
<dbReference type="GO" id="GO:0071281">
    <property type="term" value="P:cellular response to iron ion"/>
    <property type="evidence" value="ECO:0007669"/>
    <property type="project" value="TreeGrafter"/>
</dbReference>
<dbReference type="CDD" id="cd01144">
    <property type="entry name" value="BtuF"/>
    <property type="match status" value="1"/>
</dbReference>
<evidence type="ECO:0000313" key="8">
    <source>
        <dbReference type="Proteomes" id="UP000535589"/>
    </source>
</evidence>
<dbReference type="RefSeq" id="WP_168835391.1">
    <property type="nucleotide sequence ID" value="NZ_JABAIK010000004.1"/>
</dbReference>
<dbReference type="AlphaFoldDB" id="A0A7X8YGD0"/>
<comment type="subcellular location">
    <subcellularLocation>
        <location evidence="5">Periplasm</location>
    </subcellularLocation>
</comment>
<accession>A0A7X8YGD0</accession>
<evidence type="ECO:0000256" key="3">
    <source>
        <dbReference type="ARBA" id="ARBA00022764"/>
    </source>
</evidence>
<keyword evidence="4" id="KW-1015">Disulfide bond</keyword>
<dbReference type="NCBIfam" id="NF002894">
    <property type="entry name" value="PRK03379.1"/>
    <property type="match status" value="1"/>
</dbReference>
<dbReference type="InterPro" id="IPR023544">
    <property type="entry name" value="ABC_transptr_vit_B12-bd"/>
</dbReference>
<comment type="caution">
    <text evidence="5">Lacks conserved residue(s) required for the propagation of feature annotation.</text>
</comment>
<organism evidence="7 8">
    <name type="scientific">Vibrio agarilyticus</name>
    <dbReference type="NCBI Taxonomy" id="2726741"/>
    <lineage>
        <taxon>Bacteria</taxon>
        <taxon>Pseudomonadati</taxon>
        <taxon>Pseudomonadota</taxon>
        <taxon>Gammaproteobacteria</taxon>
        <taxon>Vibrionales</taxon>
        <taxon>Vibrionaceae</taxon>
        <taxon>Vibrio</taxon>
    </lineage>
</organism>
<dbReference type="SUPFAM" id="SSF53807">
    <property type="entry name" value="Helical backbone' metal receptor"/>
    <property type="match status" value="1"/>
</dbReference>
<protein>
    <recommendedName>
        <fullName evidence="5">Vitamin B12-binding protein</fullName>
    </recommendedName>
</protein>
<comment type="function">
    <text evidence="5">Part of the ABC transporter complex BtuCDF involved in vitamin B12 import. Binds vitamin B12 and delivers it to the periplasmic surface of BtuC.</text>
</comment>
<reference evidence="7 8" key="1">
    <citation type="submission" date="2020-04" db="EMBL/GenBank/DDBJ databases">
        <title>Vibrio sp. SM6, a novel species isolated from seawater.</title>
        <authorList>
            <person name="Wang X."/>
        </authorList>
    </citation>
    <scope>NUCLEOTIDE SEQUENCE [LARGE SCALE GENOMIC DNA]</scope>
    <source>
        <strain evidence="7 8">SM6</strain>
    </source>
</reference>
<evidence type="ECO:0000259" key="6">
    <source>
        <dbReference type="PROSITE" id="PS50983"/>
    </source>
</evidence>
<name>A0A7X8YGD0_9VIBR</name>
<dbReference type="GO" id="GO:0015889">
    <property type="term" value="P:cobalamin transport"/>
    <property type="evidence" value="ECO:0007669"/>
    <property type="project" value="UniProtKB-UniRule"/>
</dbReference>
<comment type="caution">
    <text evidence="7">The sequence shown here is derived from an EMBL/GenBank/DDBJ whole genome shotgun (WGS) entry which is preliminary data.</text>
</comment>
<dbReference type="Pfam" id="PF01497">
    <property type="entry name" value="Peripla_BP_2"/>
    <property type="match status" value="1"/>
</dbReference>
<evidence type="ECO:0000256" key="2">
    <source>
        <dbReference type="ARBA" id="ARBA00022729"/>
    </source>
</evidence>
<evidence type="ECO:0000256" key="4">
    <source>
        <dbReference type="ARBA" id="ARBA00023157"/>
    </source>
</evidence>
<dbReference type="InterPro" id="IPR054828">
    <property type="entry name" value="Vit_B12_bind_prot"/>
</dbReference>
<evidence type="ECO:0000256" key="5">
    <source>
        <dbReference type="HAMAP-Rule" id="MF_01000"/>
    </source>
</evidence>
<feature type="site" description="Important for BtuC binding" evidence="5">
    <location>
        <position position="205"/>
    </location>
</feature>
<feature type="site" description="Important for BtuC binding" evidence="5">
    <location>
        <position position="75"/>
    </location>
</feature>
<keyword evidence="1 5" id="KW-0813">Transport</keyword>
<feature type="domain" description="Fe/B12 periplasmic-binding" evidence="6">
    <location>
        <begin position="26"/>
        <end position="273"/>
    </location>
</feature>
<comment type="similarity">
    <text evidence="5">Belongs to the BtuF family.</text>
</comment>
<dbReference type="Gene3D" id="3.40.50.1980">
    <property type="entry name" value="Nitrogenase molybdenum iron protein domain"/>
    <property type="match status" value="2"/>
</dbReference>
<dbReference type="InterPro" id="IPR050902">
    <property type="entry name" value="ABC_Transporter_SBP"/>
</dbReference>
<dbReference type="PANTHER" id="PTHR30535">
    <property type="entry name" value="VITAMIN B12-BINDING PROTEIN"/>
    <property type="match status" value="1"/>
</dbReference>
<dbReference type="PROSITE" id="PS50983">
    <property type="entry name" value="FE_B12_PBP"/>
    <property type="match status" value="1"/>
</dbReference>
<dbReference type="InterPro" id="IPR002491">
    <property type="entry name" value="ABC_transptr_periplasmic_BD"/>
</dbReference>
<evidence type="ECO:0000256" key="1">
    <source>
        <dbReference type="ARBA" id="ARBA00022448"/>
    </source>
</evidence>
<comment type="subunit">
    <text evidence="5">The complex is composed of two ATP-binding proteins (BtuD), two transmembrane proteins (BtuC) and a solute-binding protein (BtuF).</text>
</comment>
<evidence type="ECO:0000313" key="7">
    <source>
        <dbReference type="EMBL" id="NLS12281.1"/>
    </source>
</evidence>
<feature type="chain" id="PRO_5031663405" description="Vitamin B12-binding protein" evidence="5">
    <location>
        <begin position="22"/>
        <end position="277"/>
    </location>
</feature>
<dbReference type="PANTHER" id="PTHR30535:SF34">
    <property type="entry name" value="MOLYBDATE-BINDING PROTEIN MOLA"/>
    <property type="match status" value="1"/>
</dbReference>
<dbReference type="GO" id="GO:0042597">
    <property type="term" value="C:periplasmic space"/>
    <property type="evidence" value="ECO:0007669"/>
    <property type="project" value="UniProtKB-SubCell"/>
</dbReference>
<proteinExistence type="inferred from homology"/>
<dbReference type="EMBL" id="JABAIK010000004">
    <property type="protein sequence ID" value="NLS12281.1"/>
    <property type="molecule type" value="Genomic_DNA"/>
</dbReference>
<feature type="signal peptide" evidence="5">
    <location>
        <begin position="1"/>
        <end position="21"/>
    </location>
</feature>
<dbReference type="GO" id="GO:0031419">
    <property type="term" value="F:cobalamin binding"/>
    <property type="evidence" value="ECO:0007669"/>
    <property type="project" value="InterPro"/>
</dbReference>
<dbReference type="NCBIfam" id="NF038402">
    <property type="entry name" value="TroA_like"/>
    <property type="match status" value="1"/>
</dbReference>
<sequence precursor="true">MLFRLIAITYASLMLPSFACASTPQRIITLAPHATEMAFAAGLGEKIIAVSERSDYPPQAQQLETVSNYQGIKLERILALKPDLVIAWPAGNPAKALAQLEQFGIEVYFSHTNSLEDIANNLEALAAYSDDPSTGRAAAAKFRQQLTELKLRYDTETPVRYFYQLSDKPLITVADGHWPAAVFQFCGGENSFQQANAPYPQVSVEQVILRQPEAMFTSPHATDYTTVWQPWQADIPALKFGHFWSLNPDWLNRPTPRTVLALEQVCQHLDTVRQHRQ</sequence>
<gene>
    <name evidence="5 7" type="primary">btuF</name>
    <name evidence="7" type="ORF">HGP28_05140</name>
</gene>